<proteinExistence type="predicted"/>
<accession>A0AAX7UR77</accession>
<reference evidence="1" key="3">
    <citation type="submission" date="2025-09" db="UniProtKB">
        <authorList>
            <consortium name="Ensembl"/>
        </authorList>
    </citation>
    <scope>IDENTIFICATION</scope>
</reference>
<reference evidence="1" key="2">
    <citation type="submission" date="2025-08" db="UniProtKB">
        <authorList>
            <consortium name="Ensembl"/>
        </authorList>
    </citation>
    <scope>IDENTIFICATION</scope>
</reference>
<keyword evidence="2" id="KW-1185">Reference proteome</keyword>
<dbReference type="Ensembl" id="ENSACLT00000059874.1">
    <property type="protein sequence ID" value="ENSACLP00000071859.1"/>
    <property type="gene ID" value="ENSACLG00000039319.1"/>
</dbReference>
<organism evidence="1 2">
    <name type="scientific">Astatotilapia calliptera</name>
    <name type="common">Eastern happy</name>
    <name type="synonym">Chromis callipterus</name>
    <dbReference type="NCBI Taxonomy" id="8154"/>
    <lineage>
        <taxon>Eukaryota</taxon>
        <taxon>Metazoa</taxon>
        <taxon>Chordata</taxon>
        <taxon>Craniata</taxon>
        <taxon>Vertebrata</taxon>
        <taxon>Euteleostomi</taxon>
        <taxon>Actinopterygii</taxon>
        <taxon>Neopterygii</taxon>
        <taxon>Teleostei</taxon>
        <taxon>Neoteleostei</taxon>
        <taxon>Acanthomorphata</taxon>
        <taxon>Ovalentaria</taxon>
        <taxon>Cichlomorphae</taxon>
        <taxon>Cichliformes</taxon>
        <taxon>Cichlidae</taxon>
        <taxon>African cichlids</taxon>
        <taxon>Pseudocrenilabrinae</taxon>
        <taxon>Haplochromini</taxon>
        <taxon>Astatotilapia</taxon>
    </lineage>
</organism>
<evidence type="ECO:0000313" key="1">
    <source>
        <dbReference type="Ensembl" id="ENSACLP00000071859.1"/>
    </source>
</evidence>
<dbReference type="Proteomes" id="UP000265100">
    <property type="component" value="Chromosome 23"/>
</dbReference>
<sequence length="104" mass="11573">ISSTEGGTGQSQPISLVNDHLVLLYKSTVEREFSQYRDRSSAVILLETEELSRAAMRLIGCTVLLSVLQSAMSTPLEEWQRATSIYNFSATDIDGNVVSLEKYR</sequence>
<evidence type="ECO:0000313" key="2">
    <source>
        <dbReference type="Proteomes" id="UP000265100"/>
    </source>
</evidence>
<protein>
    <submittedName>
        <fullName evidence="1">Uncharacterized protein</fullName>
    </submittedName>
</protein>
<dbReference type="AlphaFoldDB" id="A0AAX7UR77"/>
<reference evidence="1" key="1">
    <citation type="submission" date="2018-05" db="EMBL/GenBank/DDBJ databases">
        <authorList>
            <person name="Datahose"/>
        </authorList>
    </citation>
    <scope>NUCLEOTIDE SEQUENCE</scope>
</reference>
<name>A0AAX7UR77_ASTCA</name>
<dbReference type="GeneTree" id="ENSGT01080000258569"/>